<evidence type="ECO:0000256" key="1">
    <source>
        <dbReference type="SAM" id="SignalP"/>
    </source>
</evidence>
<sequence>MASRFHFSLLGPVLLTMLAWCAAFPHAAPARTTLTRVCVVQSYHPEYVWCQNINEGIRAALRGAGAVIDVFYLDAKRSPSPESLRAAARGIAARIAELEPQVVITVDDAAQLYLAVPYLVGKGGDAGTGSPQVVFCGVNAPLGSYGYPAPDVTGVRERWHFREGFDLLRKIDPRIRNVAVLLDDSESAGYVLADMRDDMARNGPFVLQLSDVAMLHTFQEWKRAVLSAQEHADAIALGLYHSLVDATTGKVVPAETVRDWNLSVLRKPTLGFSDATRDDGHLCGILESAHEQGLLAGRMARHLVLRGGRAGDLPVTVNQQGLVFVNLKTAERLGLVIPYEIIKAAELVIP</sequence>
<dbReference type="Gene3D" id="3.40.50.2300">
    <property type="match status" value="2"/>
</dbReference>
<keyword evidence="1" id="KW-0732">Signal</keyword>
<proteinExistence type="predicted"/>
<dbReference type="InterPro" id="IPR007487">
    <property type="entry name" value="ABC_transpt-TYRBP-like"/>
</dbReference>
<reference evidence="2" key="1">
    <citation type="submission" date="2023-09" db="EMBL/GenBank/DDBJ databases">
        <authorList>
            <consortium name="CW5 consortium"/>
            <person name="Lu C.-W."/>
        </authorList>
    </citation>
    <scope>NUCLEOTIDE SEQUENCE</scope>
    <source>
        <strain evidence="2">KPS</strain>
    </source>
</reference>
<feature type="signal peptide" evidence="1">
    <location>
        <begin position="1"/>
        <end position="27"/>
    </location>
</feature>
<protein>
    <recommendedName>
        <fullName evidence="4">ABC transporter substrate-binding protein</fullName>
    </recommendedName>
</protein>
<dbReference type="Pfam" id="PF04392">
    <property type="entry name" value="ABC_sub_bind"/>
    <property type="match status" value="1"/>
</dbReference>
<organism evidence="2 3">
    <name type="scientific">Nitratidesulfovibrio liaohensis</name>
    <dbReference type="NCBI Taxonomy" id="2604158"/>
    <lineage>
        <taxon>Bacteria</taxon>
        <taxon>Pseudomonadati</taxon>
        <taxon>Thermodesulfobacteriota</taxon>
        <taxon>Desulfovibrionia</taxon>
        <taxon>Desulfovibrionales</taxon>
        <taxon>Desulfovibrionaceae</taxon>
        <taxon>Nitratidesulfovibrio</taxon>
    </lineage>
</organism>
<gene>
    <name evidence="2" type="ORF">KPS_001516</name>
</gene>
<feature type="chain" id="PRO_5045937720" description="ABC transporter substrate-binding protein" evidence="1">
    <location>
        <begin position="28"/>
        <end position="350"/>
    </location>
</feature>
<dbReference type="PANTHER" id="PTHR35271">
    <property type="entry name" value="ABC TRANSPORTER, SUBSTRATE-BINDING LIPOPROTEIN-RELATED"/>
    <property type="match status" value="1"/>
</dbReference>
<dbReference type="PANTHER" id="PTHR35271:SF1">
    <property type="entry name" value="ABC TRANSPORTER, SUBSTRATE-BINDING LIPOPROTEIN"/>
    <property type="match status" value="1"/>
</dbReference>
<accession>A0ABY9R636</accession>
<keyword evidence="3" id="KW-1185">Reference proteome</keyword>
<evidence type="ECO:0000313" key="2">
    <source>
        <dbReference type="EMBL" id="WMW66889.1"/>
    </source>
</evidence>
<dbReference type="RefSeq" id="WP_309542744.1">
    <property type="nucleotide sequence ID" value="NZ_CP133659.1"/>
</dbReference>
<name>A0ABY9R636_9BACT</name>
<dbReference type="Proteomes" id="UP001180616">
    <property type="component" value="Chromosome"/>
</dbReference>
<evidence type="ECO:0000313" key="3">
    <source>
        <dbReference type="Proteomes" id="UP001180616"/>
    </source>
</evidence>
<evidence type="ECO:0008006" key="4">
    <source>
        <dbReference type="Google" id="ProtNLM"/>
    </source>
</evidence>
<dbReference type="EMBL" id="CP133659">
    <property type="protein sequence ID" value="WMW66889.1"/>
    <property type="molecule type" value="Genomic_DNA"/>
</dbReference>